<comment type="caution">
    <text evidence="8">Lacks conserved residue(s) required for the propagation of feature annotation.</text>
</comment>
<feature type="disulfide bond" evidence="8">
    <location>
        <begin position="45"/>
        <end position="59"/>
    </location>
</feature>
<dbReference type="PROSITE" id="PS50941">
    <property type="entry name" value="CHIT_BIND_I_2"/>
    <property type="match status" value="2"/>
</dbReference>
<feature type="domain" description="Chitin-binding type-1" evidence="11">
    <location>
        <begin position="26"/>
        <end position="72"/>
    </location>
</feature>
<evidence type="ECO:0000256" key="7">
    <source>
        <dbReference type="ARBA" id="ARBA00023285"/>
    </source>
</evidence>
<dbReference type="GO" id="GO:0008061">
    <property type="term" value="F:chitin binding"/>
    <property type="evidence" value="ECO:0007669"/>
    <property type="project" value="UniProtKB-UniRule"/>
</dbReference>
<reference evidence="12" key="1">
    <citation type="submission" date="2020-01" db="EMBL/GenBank/DDBJ databases">
        <authorList>
            <consortium name="DOE Joint Genome Institute"/>
            <person name="Haridas S."/>
            <person name="Albert R."/>
            <person name="Binder M."/>
            <person name="Bloem J."/>
            <person name="Labutti K."/>
            <person name="Salamov A."/>
            <person name="Andreopoulos B."/>
            <person name="Baker S.E."/>
            <person name="Barry K."/>
            <person name="Bills G."/>
            <person name="Bluhm B.H."/>
            <person name="Cannon C."/>
            <person name="Castanera R."/>
            <person name="Culley D.E."/>
            <person name="Daum C."/>
            <person name="Ezra D."/>
            <person name="Gonzalez J.B."/>
            <person name="Henrissat B."/>
            <person name="Kuo A."/>
            <person name="Liang C."/>
            <person name="Lipzen A."/>
            <person name="Lutzoni F."/>
            <person name="Magnuson J."/>
            <person name="Mondo S."/>
            <person name="Nolan M."/>
            <person name="Ohm R."/>
            <person name="Pangilinan J."/>
            <person name="Park H.-J."/>
            <person name="Ramirez L."/>
            <person name="Alfaro M."/>
            <person name="Sun H."/>
            <person name="Tritt A."/>
            <person name="Yoshinaga Y."/>
            <person name="Zwiers L.-H."/>
            <person name="Turgeon B.G."/>
            <person name="Goodwin S.B."/>
            <person name="Spatafora J.W."/>
            <person name="Crous P.W."/>
            <person name="Grigoriev I.V."/>
        </authorList>
    </citation>
    <scope>NUCLEOTIDE SEQUENCE</scope>
    <source>
        <strain evidence="12">CBS 394.84</strain>
    </source>
</reference>
<keyword evidence="3" id="KW-0479">Metal-binding</keyword>
<evidence type="ECO:0000256" key="1">
    <source>
        <dbReference type="ARBA" id="ARBA00001941"/>
    </source>
</evidence>
<dbReference type="EMBL" id="ML976615">
    <property type="protein sequence ID" value="KAF1848707.1"/>
    <property type="molecule type" value="Genomic_DNA"/>
</dbReference>
<keyword evidence="4 10" id="KW-0732">Signal</keyword>
<protein>
    <submittedName>
        <fullName evidence="12">Carbohydrate-binding module family 18 protein</fullName>
    </submittedName>
</protein>
<name>A0A9P4LBU3_9PLEO</name>
<dbReference type="Gene3D" id="2.60.120.260">
    <property type="entry name" value="Galactose-binding domain-like"/>
    <property type="match status" value="1"/>
</dbReference>
<gene>
    <name evidence="12" type="ORF">K460DRAFT_364697</name>
</gene>
<keyword evidence="2 8" id="KW-0147">Chitin-binding</keyword>
<dbReference type="OrthoDB" id="1193027at2759"/>
<dbReference type="GO" id="GO:0046872">
    <property type="term" value="F:metal ion binding"/>
    <property type="evidence" value="ECO:0007669"/>
    <property type="project" value="UniProtKB-KW"/>
</dbReference>
<keyword evidence="5" id="KW-0378">Hydrolase</keyword>
<dbReference type="InterPro" id="IPR036861">
    <property type="entry name" value="Endochitinase-like_sf"/>
</dbReference>
<sequence length="441" mass="44863">MPSTVPWAVVALTIFSSSDAQKISKTGRCGAKFGLTCHGSSYGNCCSQYEYCGSIGAYCGAGCNDKFGKCSSSSSSVVRSSTGSTSTSSRVTSSNSASIILVTPTRSSSSNTPSSTLKVTPSDRCGKGFGFTCQGSKWGDCCSQYSYCGLTKAYCGDGCQQGFGKCNLVSSPSSPRPISSSISSSTRQTSSSTTLSSTSTSQSSTTSQSSSTILALSSSISTSESVSSIQIASSTSTVVPSSSTGSSTLSTVTIPDASPTPSLCPAPVNLAVNPGFETGLVSPWVVQNAGNQWGITVSAIDGHSSSRYLSGIRLGGMTPVGYSLTQSFILAQTTTIDVSMWIRLTNTVTGQARFNVYIDNLGLGSITNLRGGEGWQKHTAGQKTLSSGIHSITIQCGSAGGPIGLETGIDDITIQIIDPAGASPSCVTGTSTSSAAPEFTG</sequence>
<dbReference type="Gene3D" id="3.30.60.10">
    <property type="entry name" value="Endochitinase-like"/>
    <property type="match status" value="2"/>
</dbReference>
<evidence type="ECO:0000256" key="3">
    <source>
        <dbReference type="ARBA" id="ARBA00022723"/>
    </source>
</evidence>
<feature type="signal peptide" evidence="10">
    <location>
        <begin position="1"/>
        <end position="20"/>
    </location>
</feature>
<keyword evidence="6" id="KW-0119">Carbohydrate metabolism</keyword>
<dbReference type="CDD" id="cd11618">
    <property type="entry name" value="ChtBD1_1"/>
    <property type="match status" value="2"/>
</dbReference>
<feature type="region of interest" description="Disordered" evidence="9">
    <location>
        <begin position="170"/>
        <end position="206"/>
    </location>
</feature>
<dbReference type="RefSeq" id="XP_040791270.1">
    <property type="nucleotide sequence ID" value="XM_040933046.1"/>
</dbReference>
<feature type="disulfide bond" evidence="8">
    <location>
        <begin position="141"/>
        <end position="155"/>
    </location>
</feature>
<dbReference type="PANTHER" id="PTHR46471:SF2">
    <property type="entry name" value="CHITIN DEACETYLASE-RELATED"/>
    <property type="match status" value="1"/>
</dbReference>
<dbReference type="InterPro" id="IPR001002">
    <property type="entry name" value="Chitin-bd_1"/>
</dbReference>
<evidence type="ECO:0000256" key="4">
    <source>
        <dbReference type="ARBA" id="ARBA00022729"/>
    </source>
</evidence>
<evidence type="ECO:0000256" key="10">
    <source>
        <dbReference type="SAM" id="SignalP"/>
    </source>
</evidence>
<dbReference type="SUPFAM" id="SSF57016">
    <property type="entry name" value="Plant lectins/antimicrobial peptides"/>
    <property type="match status" value="2"/>
</dbReference>
<dbReference type="GeneID" id="63850297"/>
<evidence type="ECO:0000259" key="11">
    <source>
        <dbReference type="PROSITE" id="PS50941"/>
    </source>
</evidence>
<keyword evidence="13" id="KW-1185">Reference proteome</keyword>
<dbReference type="Proteomes" id="UP000800039">
    <property type="component" value="Unassembled WGS sequence"/>
</dbReference>
<feature type="domain" description="Chitin-binding type-1" evidence="11">
    <location>
        <begin position="122"/>
        <end position="168"/>
    </location>
</feature>
<evidence type="ECO:0000256" key="5">
    <source>
        <dbReference type="ARBA" id="ARBA00022801"/>
    </source>
</evidence>
<evidence type="ECO:0000256" key="8">
    <source>
        <dbReference type="PROSITE-ProRule" id="PRU00261"/>
    </source>
</evidence>
<evidence type="ECO:0000256" key="2">
    <source>
        <dbReference type="ARBA" id="ARBA00022669"/>
    </source>
</evidence>
<dbReference type="GO" id="GO:0016787">
    <property type="term" value="F:hydrolase activity"/>
    <property type="evidence" value="ECO:0007669"/>
    <property type="project" value="UniProtKB-KW"/>
</dbReference>
<evidence type="ECO:0000313" key="13">
    <source>
        <dbReference type="Proteomes" id="UP000800039"/>
    </source>
</evidence>
<evidence type="ECO:0000256" key="9">
    <source>
        <dbReference type="SAM" id="MobiDB-lite"/>
    </source>
</evidence>
<evidence type="ECO:0000313" key="12">
    <source>
        <dbReference type="EMBL" id="KAF1848707.1"/>
    </source>
</evidence>
<organism evidence="12 13">
    <name type="scientific">Cucurbitaria berberidis CBS 394.84</name>
    <dbReference type="NCBI Taxonomy" id="1168544"/>
    <lineage>
        <taxon>Eukaryota</taxon>
        <taxon>Fungi</taxon>
        <taxon>Dikarya</taxon>
        <taxon>Ascomycota</taxon>
        <taxon>Pezizomycotina</taxon>
        <taxon>Dothideomycetes</taxon>
        <taxon>Pleosporomycetidae</taxon>
        <taxon>Pleosporales</taxon>
        <taxon>Pleosporineae</taxon>
        <taxon>Cucurbitariaceae</taxon>
        <taxon>Cucurbitaria</taxon>
    </lineage>
</organism>
<dbReference type="SMART" id="SM00270">
    <property type="entry name" value="ChtBD1"/>
    <property type="match status" value="2"/>
</dbReference>
<dbReference type="PANTHER" id="PTHR46471">
    <property type="entry name" value="CHITIN DEACETYLASE"/>
    <property type="match status" value="1"/>
</dbReference>
<dbReference type="AlphaFoldDB" id="A0A9P4LBU3"/>
<comment type="caution">
    <text evidence="12">The sequence shown here is derived from an EMBL/GenBank/DDBJ whole genome shotgun (WGS) entry which is preliminary data.</text>
</comment>
<accession>A0A9P4LBU3</accession>
<proteinExistence type="predicted"/>
<keyword evidence="8" id="KW-1015">Disulfide bond</keyword>
<comment type="cofactor">
    <cofactor evidence="1">
        <name>Co(2+)</name>
        <dbReference type="ChEBI" id="CHEBI:48828"/>
    </cofactor>
</comment>
<feature type="chain" id="PRO_5040470174" evidence="10">
    <location>
        <begin position="21"/>
        <end position="441"/>
    </location>
</feature>
<keyword evidence="7" id="KW-0170">Cobalt</keyword>
<evidence type="ECO:0000256" key="6">
    <source>
        <dbReference type="ARBA" id="ARBA00023277"/>
    </source>
</evidence>